<proteinExistence type="inferred from homology"/>
<dbReference type="OrthoDB" id="10254258at2759"/>
<evidence type="ECO:0000256" key="12">
    <source>
        <dbReference type="ARBA" id="ARBA00023285"/>
    </source>
</evidence>
<dbReference type="GO" id="GO:0002953">
    <property type="term" value="F:5'-deoxynucleotidase activity"/>
    <property type="evidence" value="ECO:0007669"/>
    <property type="project" value="UniProtKB-EC"/>
</dbReference>
<keyword evidence="10" id="KW-0378">Hydrolase</keyword>
<dbReference type="SMART" id="SM00471">
    <property type="entry name" value="HDc"/>
    <property type="match status" value="1"/>
</dbReference>
<evidence type="ECO:0000256" key="5">
    <source>
        <dbReference type="ARBA" id="ARBA00004074"/>
    </source>
</evidence>
<evidence type="ECO:0000313" key="14">
    <source>
        <dbReference type="EMBL" id="KAF6052896.1"/>
    </source>
</evidence>
<evidence type="ECO:0000313" key="15">
    <source>
        <dbReference type="Proteomes" id="UP000590412"/>
    </source>
</evidence>
<dbReference type="PANTHER" id="PTHR11845">
    <property type="entry name" value="5'-DEOXYNUCLEOTIDASE HDDC2"/>
    <property type="match status" value="1"/>
</dbReference>
<protein>
    <recommendedName>
        <fullName evidence="8">5'-deoxynucleotidase</fullName>
        <ecNumber evidence="8">3.1.3.89</ecNumber>
    </recommendedName>
</protein>
<comment type="cofactor">
    <cofactor evidence="4">
        <name>Mg(2+)</name>
        <dbReference type="ChEBI" id="CHEBI:18420"/>
    </cofactor>
</comment>
<dbReference type="InterPro" id="IPR039356">
    <property type="entry name" value="YfbR/HDDC2"/>
</dbReference>
<comment type="similarity">
    <text evidence="6">Belongs to the HDDC2 family.</text>
</comment>
<keyword evidence="11" id="KW-0460">Magnesium</keyword>
<dbReference type="GO" id="GO:0005737">
    <property type="term" value="C:cytoplasm"/>
    <property type="evidence" value="ECO:0007669"/>
    <property type="project" value="TreeGrafter"/>
</dbReference>
<evidence type="ECO:0000256" key="10">
    <source>
        <dbReference type="ARBA" id="ARBA00022801"/>
    </source>
</evidence>
<dbReference type="FunFam" id="1.10.3210.10:FF:000011">
    <property type="entry name" value="HD domain-containing protein 2"/>
    <property type="match status" value="1"/>
</dbReference>
<evidence type="ECO:0000256" key="7">
    <source>
        <dbReference type="ARBA" id="ARBA00011738"/>
    </source>
</evidence>
<reference evidence="14" key="1">
    <citation type="submission" date="2020-03" db="EMBL/GenBank/DDBJ databases">
        <title>FDA dAtabase for Regulatory Grade micrObial Sequences (FDA-ARGOS): Supporting development and validation of Infectious Disease Dx tests.</title>
        <authorList>
            <person name="Campos J."/>
            <person name="Goldberg B."/>
            <person name="Tallon L."/>
            <person name="Sadzewicz L."/>
            <person name="Vavikolanu K."/>
            <person name="Mehta A."/>
            <person name="Aluvathingal J."/>
            <person name="Nadendla S."/>
            <person name="Nandy P."/>
            <person name="Geyer C."/>
            <person name="Yan Y."/>
            <person name="Sichtig H."/>
        </authorList>
    </citation>
    <scope>NUCLEOTIDE SEQUENCE [LARGE SCALE GENOMIC DNA]</scope>
    <source>
        <strain evidence="14">FDAARGOS_652</strain>
    </source>
</reference>
<evidence type="ECO:0000256" key="2">
    <source>
        <dbReference type="ARBA" id="ARBA00001936"/>
    </source>
</evidence>
<dbReference type="PANTHER" id="PTHR11845:SF13">
    <property type="entry name" value="5'-DEOXYNUCLEOTIDASE HDDC2"/>
    <property type="match status" value="1"/>
</dbReference>
<accession>A0A8X7NP99</accession>
<evidence type="ECO:0000256" key="1">
    <source>
        <dbReference type="ARBA" id="ARBA00001638"/>
    </source>
</evidence>
<comment type="cofactor">
    <cofactor evidence="3">
        <name>Co(2+)</name>
        <dbReference type="ChEBI" id="CHEBI:48828"/>
    </cofactor>
</comment>
<evidence type="ECO:0000256" key="6">
    <source>
        <dbReference type="ARBA" id="ARBA00009999"/>
    </source>
</evidence>
<dbReference type="Gene3D" id="1.10.3210.10">
    <property type="entry name" value="Hypothetical protein af1432"/>
    <property type="match status" value="1"/>
</dbReference>
<comment type="caution">
    <text evidence="14">The sequence shown here is derived from an EMBL/GenBank/DDBJ whole genome shotgun (WGS) entry which is preliminary data.</text>
</comment>
<name>A0A8X7NP99_CANPA</name>
<evidence type="ECO:0000256" key="4">
    <source>
        <dbReference type="ARBA" id="ARBA00001946"/>
    </source>
</evidence>
<keyword evidence="9" id="KW-0479">Metal-binding</keyword>
<comment type="subunit">
    <text evidence="7">Homodimer.</text>
</comment>
<dbReference type="PROSITE" id="PS51831">
    <property type="entry name" value="HD"/>
    <property type="match status" value="1"/>
</dbReference>
<dbReference type="EC" id="3.1.3.89" evidence="8"/>
<evidence type="ECO:0000256" key="9">
    <source>
        <dbReference type="ARBA" id="ARBA00022723"/>
    </source>
</evidence>
<dbReference type="AlphaFoldDB" id="A0A8X7NP99"/>
<gene>
    <name evidence="14" type="ORF">FOB60_003152</name>
</gene>
<dbReference type="GO" id="GO:0009159">
    <property type="term" value="P:deoxyribonucleoside monophosphate catabolic process"/>
    <property type="evidence" value="ECO:0007669"/>
    <property type="project" value="UniProtKB-ARBA"/>
</dbReference>
<evidence type="ECO:0000256" key="3">
    <source>
        <dbReference type="ARBA" id="ARBA00001941"/>
    </source>
</evidence>
<dbReference type="InterPro" id="IPR003607">
    <property type="entry name" value="HD/PDEase_dom"/>
</dbReference>
<keyword evidence="12" id="KW-0170">Cobalt</keyword>
<comment type="function">
    <text evidence="5">Catalyzes the dephosphorylation of the nucleoside 5'-monophosphates deoxyadenosine monophosphate (dAMP), deoxycytidine monophosphate (dCMP), deoxyguanosine monophosphate (dGMP) and deoxythymidine monophosphate (dTMP).</text>
</comment>
<dbReference type="SUPFAM" id="SSF109604">
    <property type="entry name" value="HD-domain/PDEase-like"/>
    <property type="match status" value="1"/>
</dbReference>
<dbReference type="GO" id="GO:0046872">
    <property type="term" value="F:metal ion binding"/>
    <property type="evidence" value="ECO:0007669"/>
    <property type="project" value="UniProtKB-KW"/>
</dbReference>
<comment type="catalytic activity">
    <reaction evidence="1">
        <text>a 2'-deoxyribonucleoside 5'-phosphate + H2O = a 2'-deoxyribonucleoside + phosphate</text>
        <dbReference type="Rhea" id="RHEA:36167"/>
        <dbReference type="ChEBI" id="CHEBI:15377"/>
        <dbReference type="ChEBI" id="CHEBI:18274"/>
        <dbReference type="ChEBI" id="CHEBI:43474"/>
        <dbReference type="ChEBI" id="CHEBI:65317"/>
        <dbReference type="EC" id="3.1.3.89"/>
    </reaction>
</comment>
<evidence type="ECO:0000256" key="8">
    <source>
        <dbReference type="ARBA" id="ARBA00012964"/>
    </source>
</evidence>
<sequence>MNSIKNLTENQWKPADAIPQHVQNLLVPTSPSQPINYMLAFLQIVSSLKFQKRTGWLDHGVPPLDTESIADHMYRMSIISMIVPPANVNRDKCVKIAVVHDIAESLVGDITPYAGITKAEKHRREEETIHYLHDMIKPYNPEFAKELVELWFDYEEIRNTEARYVKDIDKFEMISTAYEYELKFGLTYNLDQFFTARAAIKTKEVGDLCDALLEKRAKLVAETKGDAQK</sequence>
<dbReference type="Proteomes" id="UP000590412">
    <property type="component" value="Unassembled WGS sequence"/>
</dbReference>
<dbReference type="InterPro" id="IPR006674">
    <property type="entry name" value="HD_domain"/>
</dbReference>
<evidence type="ECO:0000256" key="11">
    <source>
        <dbReference type="ARBA" id="ARBA00022842"/>
    </source>
</evidence>
<evidence type="ECO:0000259" key="13">
    <source>
        <dbReference type="PROSITE" id="PS51831"/>
    </source>
</evidence>
<comment type="cofactor">
    <cofactor evidence="2">
        <name>Mn(2+)</name>
        <dbReference type="ChEBI" id="CHEBI:29035"/>
    </cofactor>
</comment>
<organism evidence="14 15">
    <name type="scientific">Candida parapsilosis</name>
    <name type="common">Yeast</name>
    <dbReference type="NCBI Taxonomy" id="5480"/>
    <lineage>
        <taxon>Eukaryota</taxon>
        <taxon>Fungi</taxon>
        <taxon>Dikarya</taxon>
        <taxon>Ascomycota</taxon>
        <taxon>Saccharomycotina</taxon>
        <taxon>Pichiomycetes</taxon>
        <taxon>Debaryomycetaceae</taxon>
        <taxon>Candida/Lodderomyces clade</taxon>
        <taxon>Candida</taxon>
    </lineage>
</organism>
<dbReference type="EMBL" id="JABWAB010000004">
    <property type="protein sequence ID" value="KAF6052896.1"/>
    <property type="molecule type" value="Genomic_DNA"/>
</dbReference>
<dbReference type="Pfam" id="PF13023">
    <property type="entry name" value="HD_3"/>
    <property type="match status" value="1"/>
</dbReference>
<feature type="domain" description="HD" evidence="13">
    <location>
        <begin position="69"/>
        <end position="174"/>
    </location>
</feature>